<dbReference type="InterPro" id="IPR052519">
    <property type="entry name" value="Euk-type_GlcNAc_Kinase"/>
</dbReference>
<feature type="domain" description="ATPase BadF/BadG/BcrA/BcrD type" evidence="1">
    <location>
        <begin position="8"/>
        <end position="241"/>
    </location>
</feature>
<gene>
    <name evidence="2" type="ORF">JCM19231_276</name>
</gene>
<evidence type="ECO:0000313" key="2">
    <source>
        <dbReference type="EMBL" id="GAM54284.1"/>
    </source>
</evidence>
<comment type="caution">
    <text evidence="2">The sequence shown here is derived from an EMBL/GenBank/DDBJ whole genome shotgun (WGS) entry which is preliminary data.</text>
</comment>
<keyword evidence="3" id="KW-1185">Reference proteome</keyword>
<evidence type="ECO:0000313" key="3">
    <source>
        <dbReference type="Proteomes" id="UP000031671"/>
    </source>
</evidence>
<keyword evidence="2" id="KW-0418">Kinase</keyword>
<dbReference type="Pfam" id="PF01869">
    <property type="entry name" value="BcrAD_BadFG"/>
    <property type="match status" value="1"/>
</dbReference>
<proteinExistence type="predicted"/>
<protein>
    <submittedName>
        <fullName evidence="2">N-acetylglucosamine kinase</fullName>
        <ecNumber evidence="2">2.7.1.59</ecNumber>
    </submittedName>
</protein>
<dbReference type="EMBL" id="BBRZ01000002">
    <property type="protein sequence ID" value="GAM54284.1"/>
    <property type="molecule type" value="Genomic_DNA"/>
</dbReference>
<dbReference type="PANTHER" id="PTHR43190:SF3">
    <property type="entry name" value="N-ACETYL-D-GLUCOSAMINE KINASE"/>
    <property type="match status" value="1"/>
</dbReference>
<name>A0A0B8NU12_9VIBR</name>
<dbReference type="InterPro" id="IPR043129">
    <property type="entry name" value="ATPase_NBD"/>
</dbReference>
<organism evidence="2 3">
    <name type="scientific">Vibrio ishigakensis</name>
    <dbReference type="NCBI Taxonomy" id="1481914"/>
    <lineage>
        <taxon>Bacteria</taxon>
        <taxon>Pseudomonadati</taxon>
        <taxon>Pseudomonadota</taxon>
        <taxon>Gammaproteobacteria</taxon>
        <taxon>Vibrionales</taxon>
        <taxon>Vibrionaceae</taxon>
        <taxon>Vibrio</taxon>
    </lineage>
</organism>
<dbReference type="EC" id="2.7.1.59" evidence="2"/>
<dbReference type="Proteomes" id="UP000031671">
    <property type="component" value="Unassembled WGS sequence"/>
</dbReference>
<dbReference type="InterPro" id="IPR002731">
    <property type="entry name" value="ATPase_BadF"/>
</dbReference>
<dbReference type="SUPFAM" id="SSF53067">
    <property type="entry name" value="Actin-like ATPase domain"/>
    <property type="match status" value="2"/>
</dbReference>
<keyword evidence="2" id="KW-0808">Transferase</keyword>
<sequence length="295" mass="31277">MITHLLAIDGGGTKTALRLTSKEAHTAGPFITLTFGPSSLTQQGLDGIETIKQAILDVLNSYGLKSEQVAITVGVAGAGNPLMRQELESALAVFPYATVTTDAHISLIGANLGKPVNAIAIGTGSVATRLEESGHTQVFGGWGFPIGDEGGGAWLGQQATRALIDSMDTGIWTPIGQKLRKLIGGERSAVLQWLKTATATDFASFASFAPLVIESAQQQCSASQAILLEAKQEVDKLVTKCCADNELPIVFLGSLGQYYQTHLASEWQQRRIEPRGDALDGGILLALQQVEKIYE</sequence>
<accession>A0A0B8NU12</accession>
<dbReference type="AlphaFoldDB" id="A0A0B8NU12"/>
<dbReference type="RefSeq" id="WP_261834787.1">
    <property type="nucleotide sequence ID" value="NZ_AP024881.1"/>
</dbReference>
<dbReference type="CDD" id="cd24082">
    <property type="entry name" value="ASKHA_NBD_GspK-like"/>
    <property type="match status" value="1"/>
</dbReference>
<evidence type="ECO:0000259" key="1">
    <source>
        <dbReference type="Pfam" id="PF01869"/>
    </source>
</evidence>
<reference evidence="2 3" key="2">
    <citation type="submission" date="2015-01" db="EMBL/GenBank/DDBJ databases">
        <authorList>
            <consortium name="NBRP consortium"/>
            <person name="Sawabe T."/>
            <person name="Meirelles P."/>
            <person name="Feng G."/>
            <person name="Sayaka M."/>
            <person name="Hattori M."/>
            <person name="Ohkuma M."/>
        </authorList>
    </citation>
    <scope>NUCLEOTIDE SEQUENCE [LARGE SCALE GENOMIC DNA]</scope>
    <source>
        <strain evidence="3">JCM 19231</strain>
    </source>
</reference>
<dbReference type="Gene3D" id="3.30.420.40">
    <property type="match status" value="2"/>
</dbReference>
<dbReference type="PANTHER" id="PTHR43190">
    <property type="entry name" value="N-ACETYL-D-GLUCOSAMINE KINASE"/>
    <property type="match status" value="1"/>
</dbReference>
<dbReference type="GO" id="GO:0045127">
    <property type="term" value="F:N-acetylglucosamine kinase activity"/>
    <property type="evidence" value="ECO:0007669"/>
    <property type="project" value="UniProtKB-EC"/>
</dbReference>
<reference evidence="2 3" key="1">
    <citation type="submission" date="2015-01" db="EMBL/GenBank/DDBJ databases">
        <title>Vibrio sp. C1 JCM 19231 whole genome shotgun sequence.</title>
        <authorList>
            <person name="Sawabe T."/>
            <person name="Meirelles P."/>
            <person name="Feng G."/>
            <person name="Sayaka M."/>
            <person name="Hattori M."/>
            <person name="Ohkuma M."/>
        </authorList>
    </citation>
    <scope>NUCLEOTIDE SEQUENCE [LARGE SCALE GENOMIC DNA]</scope>
    <source>
        <strain evidence="3">JCM 19231</strain>
    </source>
</reference>